<dbReference type="InterPro" id="IPR018122">
    <property type="entry name" value="TF_fork_head_CS_1"/>
</dbReference>
<evidence type="ECO:0000313" key="10">
    <source>
        <dbReference type="Proteomes" id="UP001176940"/>
    </source>
</evidence>
<dbReference type="PROSITE" id="PS50039">
    <property type="entry name" value="FORK_HEAD_3"/>
    <property type="match status" value="1"/>
</dbReference>
<comment type="caution">
    <text evidence="9">The sequence shown here is derived from an EMBL/GenBank/DDBJ whole genome shotgun (WGS) entry which is preliminary data.</text>
</comment>
<dbReference type="Gene3D" id="1.10.10.10">
    <property type="entry name" value="Winged helix-like DNA-binding domain superfamily/Winged helix DNA-binding domain"/>
    <property type="match status" value="1"/>
</dbReference>
<dbReference type="Pfam" id="PF00250">
    <property type="entry name" value="Forkhead"/>
    <property type="match status" value="1"/>
</dbReference>
<feature type="compositionally biased region" description="Basic and acidic residues" evidence="7">
    <location>
        <begin position="226"/>
        <end position="237"/>
    </location>
</feature>
<dbReference type="InterPro" id="IPR030456">
    <property type="entry name" value="TF_fork_head_CS_2"/>
</dbReference>
<evidence type="ECO:0000256" key="5">
    <source>
        <dbReference type="ARBA" id="ARBA00023242"/>
    </source>
</evidence>
<evidence type="ECO:0000256" key="2">
    <source>
        <dbReference type="ARBA" id="ARBA00023015"/>
    </source>
</evidence>
<feature type="DNA-binding region" description="Fork-head" evidence="6">
    <location>
        <begin position="131"/>
        <end position="225"/>
    </location>
</feature>
<keyword evidence="2" id="KW-0805">Transcription regulation</keyword>
<dbReference type="PROSITE" id="PS00657">
    <property type="entry name" value="FORK_HEAD_1"/>
    <property type="match status" value="1"/>
</dbReference>
<feature type="non-terminal residue" evidence="9">
    <location>
        <position position="1"/>
    </location>
</feature>
<evidence type="ECO:0000256" key="6">
    <source>
        <dbReference type="PROSITE-ProRule" id="PRU00089"/>
    </source>
</evidence>
<evidence type="ECO:0000256" key="3">
    <source>
        <dbReference type="ARBA" id="ARBA00023125"/>
    </source>
</evidence>
<dbReference type="SUPFAM" id="SSF46785">
    <property type="entry name" value="Winged helix' DNA-binding domain"/>
    <property type="match status" value="1"/>
</dbReference>
<evidence type="ECO:0000256" key="4">
    <source>
        <dbReference type="ARBA" id="ARBA00023163"/>
    </source>
</evidence>
<dbReference type="PANTHER" id="PTHR11829">
    <property type="entry name" value="FORKHEAD BOX PROTEIN"/>
    <property type="match status" value="1"/>
</dbReference>
<organism evidence="9 10">
    <name type="scientific">Ranitomeya imitator</name>
    <name type="common">mimic poison frog</name>
    <dbReference type="NCBI Taxonomy" id="111125"/>
    <lineage>
        <taxon>Eukaryota</taxon>
        <taxon>Metazoa</taxon>
        <taxon>Chordata</taxon>
        <taxon>Craniata</taxon>
        <taxon>Vertebrata</taxon>
        <taxon>Euteleostomi</taxon>
        <taxon>Amphibia</taxon>
        <taxon>Batrachia</taxon>
        <taxon>Anura</taxon>
        <taxon>Neobatrachia</taxon>
        <taxon>Hyloidea</taxon>
        <taxon>Dendrobatidae</taxon>
        <taxon>Dendrobatinae</taxon>
        <taxon>Ranitomeya</taxon>
    </lineage>
</organism>
<name>A0ABN9KN05_9NEOB</name>
<dbReference type="InterPro" id="IPR050211">
    <property type="entry name" value="FOX_domain-containing"/>
</dbReference>
<dbReference type="EMBL" id="CAUEEQ010000114">
    <property type="protein sequence ID" value="CAJ0915876.1"/>
    <property type="molecule type" value="Genomic_DNA"/>
</dbReference>
<dbReference type="SMART" id="SM00339">
    <property type="entry name" value="FH"/>
    <property type="match status" value="1"/>
</dbReference>
<keyword evidence="10" id="KW-1185">Reference proteome</keyword>
<evidence type="ECO:0000313" key="9">
    <source>
        <dbReference type="EMBL" id="CAJ0915876.1"/>
    </source>
</evidence>
<keyword evidence="5 6" id="KW-0539">Nucleus</keyword>
<keyword evidence="3 6" id="KW-0238">DNA-binding</keyword>
<accession>A0ABN9KN05</accession>
<keyword evidence="4" id="KW-0804">Transcription</keyword>
<feature type="region of interest" description="Disordered" evidence="7">
    <location>
        <begin position="293"/>
        <end position="320"/>
    </location>
</feature>
<dbReference type="PRINTS" id="PR00053">
    <property type="entry name" value="FORKHEAD"/>
</dbReference>
<feature type="domain" description="Fork-head" evidence="8">
    <location>
        <begin position="131"/>
        <end position="225"/>
    </location>
</feature>
<feature type="region of interest" description="Disordered" evidence="7">
    <location>
        <begin position="220"/>
        <end position="257"/>
    </location>
</feature>
<evidence type="ECO:0000259" key="8">
    <source>
        <dbReference type="PROSITE" id="PS50039"/>
    </source>
</evidence>
<dbReference type="InterPro" id="IPR001766">
    <property type="entry name" value="Fork_head_dom"/>
</dbReference>
<evidence type="ECO:0000256" key="7">
    <source>
        <dbReference type="SAM" id="MobiDB-lite"/>
    </source>
</evidence>
<dbReference type="PROSITE" id="PS00658">
    <property type="entry name" value="FORK_HEAD_2"/>
    <property type="match status" value="1"/>
</dbReference>
<dbReference type="PANTHER" id="PTHR11829:SF384">
    <property type="entry name" value="FORK-HEAD DOMAIN-CONTAINING PROTEIN"/>
    <property type="match status" value="1"/>
</dbReference>
<dbReference type="InterPro" id="IPR036390">
    <property type="entry name" value="WH_DNA-bd_sf"/>
</dbReference>
<evidence type="ECO:0000256" key="1">
    <source>
        <dbReference type="ARBA" id="ARBA00004123"/>
    </source>
</evidence>
<protein>
    <recommendedName>
        <fullName evidence="8">Fork-head domain-containing protein</fullName>
    </recommendedName>
</protein>
<reference evidence="9" key="1">
    <citation type="submission" date="2023-07" db="EMBL/GenBank/DDBJ databases">
        <authorList>
            <person name="Stuckert A."/>
        </authorList>
    </citation>
    <scope>NUCLEOTIDE SEQUENCE</scope>
</reference>
<proteinExistence type="predicted"/>
<sequence length="379" mass="42062">GLHCVEEPKKRLNPFHLPAHQRSTNLHQIQPKSAQETTEMAVYGENVSTYHQQNLHSTPSVVNYGNYSPSTTSYSWFNGPGVNNTPGYLHGNNPNSSMPSSYGFQGQMVQNLPGFSQQVPASREDLLKLVKPQYSYSALIAMAIENAPQKKVTLSQIYEYVEGYYTFYNKRKAGWQNSIRHNLSLNDCFQKVSRKEDDPGKGNYWTLDPNCKKMFDNGKFRRTKKRSSESNKVEEGHPVLGRKGGESPSMITPSSTVVQASSEDLKSTAPSEITSTPCLSNFFRSMTSSLDSTSMTSSLDSTSMTSSLNSTSMTSSLDSTSVNRQMSLGLVNELSQRNITGLSSYTSGSLAVQSADLQDTFHLNRGPYYNFLPSSQPFF</sequence>
<dbReference type="InterPro" id="IPR036388">
    <property type="entry name" value="WH-like_DNA-bd_sf"/>
</dbReference>
<gene>
    <name evidence="9" type="ORF">RIMI_LOCUS131121</name>
</gene>
<dbReference type="Proteomes" id="UP001176940">
    <property type="component" value="Unassembled WGS sequence"/>
</dbReference>
<feature type="non-terminal residue" evidence="9">
    <location>
        <position position="379"/>
    </location>
</feature>
<comment type="subcellular location">
    <subcellularLocation>
        <location evidence="1 6">Nucleus</location>
    </subcellularLocation>
</comment>